<dbReference type="PANTHER" id="PTHR21660:SF1">
    <property type="entry name" value="ACYL-COENZYME A THIOESTERASE 13"/>
    <property type="match status" value="1"/>
</dbReference>
<dbReference type="EMBL" id="JAACJK010000109">
    <property type="protein sequence ID" value="KAF5333621.1"/>
    <property type="molecule type" value="Genomic_DNA"/>
</dbReference>
<dbReference type="SUPFAM" id="SSF54637">
    <property type="entry name" value="Thioesterase/thiol ester dehydrase-isomerase"/>
    <property type="match status" value="1"/>
</dbReference>
<name>A0A8H5C265_9AGAR</name>
<keyword evidence="3" id="KW-1185">Reference proteome</keyword>
<evidence type="ECO:0000313" key="3">
    <source>
        <dbReference type="Proteomes" id="UP000541558"/>
    </source>
</evidence>
<proteinExistence type="predicted"/>
<dbReference type="GO" id="GO:0047617">
    <property type="term" value="F:fatty acyl-CoA hydrolase activity"/>
    <property type="evidence" value="ECO:0007669"/>
    <property type="project" value="InterPro"/>
</dbReference>
<reference evidence="2 3" key="1">
    <citation type="journal article" date="2020" name="ISME J.">
        <title>Uncovering the hidden diversity of litter-decomposition mechanisms in mushroom-forming fungi.</title>
        <authorList>
            <person name="Floudas D."/>
            <person name="Bentzer J."/>
            <person name="Ahren D."/>
            <person name="Johansson T."/>
            <person name="Persson P."/>
            <person name="Tunlid A."/>
        </authorList>
    </citation>
    <scope>NUCLEOTIDE SEQUENCE [LARGE SCALE GENOMIC DNA]</scope>
    <source>
        <strain evidence="2 3">CBS 175.51</strain>
    </source>
</reference>
<evidence type="ECO:0000313" key="2">
    <source>
        <dbReference type="EMBL" id="KAF5333621.1"/>
    </source>
</evidence>
<gene>
    <name evidence="2" type="ORF">D9611_002789</name>
</gene>
<dbReference type="AlphaFoldDB" id="A0A8H5C265"/>
<dbReference type="PANTHER" id="PTHR21660">
    <property type="entry name" value="THIOESTERASE SUPERFAMILY MEMBER-RELATED"/>
    <property type="match status" value="1"/>
</dbReference>
<organism evidence="2 3">
    <name type="scientific">Ephemerocybe angulata</name>
    <dbReference type="NCBI Taxonomy" id="980116"/>
    <lineage>
        <taxon>Eukaryota</taxon>
        <taxon>Fungi</taxon>
        <taxon>Dikarya</taxon>
        <taxon>Basidiomycota</taxon>
        <taxon>Agaricomycotina</taxon>
        <taxon>Agaricomycetes</taxon>
        <taxon>Agaricomycetidae</taxon>
        <taxon>Agaricales</taxon>
        <taxon>Agaricineae</taxon>
        <taxon>Psathyrellaceae</taxon>
        <taxon>Ephemerocybe</taxon>
    </lineage>
</organism>
<protein>
    <submittedName>
        <fullName evidence="2">Uncharacterized protein</fullName>
    </submittedName>
</protein>
<keyword evidence="1" id="KW-0378">Hydrolase</keyword>
<dbReference type="InterPro" id="IPR039298">
    <property type="entry name" value="ACOT13"/>
</dbReference>
<sequence>MDAIPRNMQQEETQQFLALPLDASVIEAIEGNAPIRIKELPVKWLAVFRSRGNGFCNAVAERVKVTETWVVPSVEDPGRLEGKVVCEVEATPDMCNSEGNVHQGVLVFLIDECSTLSMVVANASEGRNTRPGVSCSINSFFHGHARSGTTLRIVNRSLGTGDASNTGRTEIWDKGNHKLIASGTQMTMPPTHHRIL</sequence>
<dbReference type="OrthoDB" id="2831072at2759"/>
<comment type="caution">
    <text evidence="2">The sequence shown here is derived from an EMBL/GenBank/DDBJ whole genome shotgun (WGS) entry which is preliminary data.</text>
</comment>
<dbReference type="Gene3D" id="3.10.129.10">
    <property type="entry name" value="Hotdog Thioesterase"/>
    <property type="match status" value="1"/>
</dbReference>
<evidence type="ECO:0000256" key="1">
    <source>
        <dbReference type="ARBA" id="ARBA00022801"/>
    </source>
</evidence>
<dbReference type="InterPro" id="IPR029069">
    <property type="entry name" value="HotDog_dom_sf"/>
</dbReference>
<accession>A0A8H5C265</accession>
<dbReference type="Proteomes" id="UP000541558">
    <property type="component" value="Unassembled WGS sequence"/>
</dbReference>